<dbReference type="RefSeq" id="WP_215885646.1">
    <property type="nucleotide sequence ID" value="NZ_JAAXYO010000152.1"/>
</dbReference>
<dbReference type="InterPro" id="IPR017767">
    <property type="entry name" value="PC-PLC"/>
</dbReference>
<dbReference type="Proteomes" id="UP001197378">
    <property type="component" value="Unassembled WGS sequence"/>
</dbReference>
<dbReference type="EMBL" id="JAAXYO010000152">
    <property type="protein sequence ID" value="MBU2788470.1"/>
    <property type="molecule type" value="Genomic_DNA"/>
</dbReference>
<dbReference type="PANTHER" id="PTHR31956:SF1">
    <property type="entry name" value="NON-SPECIFIC PHOSPHOLIPASE C1"/>
    <property type="match status" value="1"/>
</dbReference>
<gene>
    <name evidence="3" type="ORF">HFQ13_09725</name>
</gene>
<dbReference type="AlphaFoldDB" id="A0AAE2YQP3"/>
<accession>A0AAE2YQP3</accession>
<evidence type="ECO:0000313" key="4">
    <source>
        <dbReference type="Proteomes" id="UP001197378"/>
    </source>
</evidence>
<comment type="caution">
    <text evidence="3">The sequence shown here is derived from an EMBL/GenBank/DDBJ whole genome shotgun (WGS) entry which is preliminary data.</text>
</comment>
<feature type="domain" description="Bacterial phospholipase C C-terminal" evidence="2">
    <location>
        <begin position="595"/>
        <end position="664"/>
    </location>
</feature>
<protein>
    <submittedName>
        <fullName evidence="3">Phospholipase C, phosphocholine-specific</fullName>
    </submittedName>
</protein>
<dbReference type="Pfam" id="PF04185">
    <property type="entry name" value="Phosphoesterase"/>
    <property type="match status" value="1"/>
</dbReference>
<reference evidence="3" key="1">
    <citation type="journal article" date="2021" name="ISME J.">
        <title>Genomic evolution of the class Acidithiobacillia: deep-branching Proteobacteria living in extreme acidic conditions.</title>
        <authorList>
            <person name="Moya-Beltran A."/>
            <person name="Beard S."/>
            <person name="Rojas-Villalobos C."/>
            <person name="Issotta F."/>
            <person name="Gallardo Y."/>
            <person name="Ulloa R."/>
            <person name="Giaveno A."/>
            <person name="Degli Esposti M."/>
            <person name="Johnson D.B."/>
            <person name="Quatrini R."/>
        </authorList>
    </citation>
    <scope>NUCLEOTIDE SEQUENCE</scope>
    <source>
        <strain evidence="3">VAN18-1</strain>
    </source>
</reference>
<dbReference type="NCBIfam" id="TIGR03396">
    <property type="entry name" value="PC_PLC"/>
    <property type="match status" value="1"/>
</dbReference>
<sequence>MKRREFLQSLGVGASVTAFLGSTVARAALLPANHRSGSIEDVEHIVVFMQENRSFDHYFGHLSGVRGYNDRFPLTLPGGQPVWFQGRMTDPSRPVLPFHLNTQKTSAQFIQDLDHSWASQHGAVAGGLMNAWPLNKTDMTMGYFLRQDVPFHYALADAFTLCDHYFASINGPTCPNRCMLFTGSIDPEGKNGGPYIDDDTHLWTKGVKPFTWPTYAERLEKAGITWRVYQEGLHEVDHNPMTGNFGENALLYFQPFADASSSSPLYQRAALPGGVAALREDVLQDRLPQVSWITVPAGYSEHPSYPPAYGAIYIARVLDALTSNPKVWGKTVLLLDYDENDGFFDHVPPPQPPTPVRPGKSTISTEGMVHDRINPDWPVLYTPDQLPYGLGPRTPMMAISPWSKGGYVCSEVFDHTSVLRFIEKRFGVSEPNIAPWRLAVCGDLTSAFDFSRPDDRFVSLPSTRNYVATVHHESTLPAPVVPEEQPIAIAPQEAGLRRRRPLAYDTRLRLEATANEVQLRFHNPAPLGVACTAYWDGSSHLPHHYSIGAGDRLEDDMSLPKGQELSLTVVGPDGYLRRIAGEGSSTLEVDAWPEKSGDLYLRLHNRGGEGQRVMVADQAYGLGTREIRLAPGETHEISWPLAQSHHWYDLEIRATRHRWRLAGHVETGEESWSDPANLKPVLV</sequence>
<dbReference type="Pfam" id="PF05506">
    <property type="entry name" value="PLipase_C_C"/>
    <property type="match status" value="2"/>
</dbReference>
<dbReference type="GO" id="GO:0016042">
    <property type="term" value="P:lipid catabolic process"/>
    <property type="evidence" value="ECO:0007669"/>
    <property type="project" value="InterPro"/>
</dbReference>
<dbReference type="PANTHER" id="PTHR31956">
    <property type="entry name" value="NON-SPECIFIC PHOSPHOLIPASE C4-RELATED"/>
    <property type="match status" value="1"/>
</dbReference>
<dbReference type="CDD" id="cd16014">
    <property type="entry name" value="PLC"/>
    <property type="match status" value="1"/>
</dbReference>
<dbReference type="GO" id="GO:0034480">
    <property type="term" value="F:phosphatidylcholine phospholipase C activity"/>
    <property type="evidence" value="ECO:0007669"/>
    <property type="project" value="InterPro"/>
</dbReference>
<dbReference type="InterPro" id="IPR008475">
    <property type="entry name" value="PLipase_C_C"/>
</dbReference>
<keyword evidence="1" id="KW-0378">Hydrolase</keyword>
<organism evidence="3 4">
    <name type="scientific">Igneacidithiobacillus copahuensis</name>
    <dbReference type="NCBI Taxonomy" id="2724909"/>
    <lineage>
        <taxon>Bacteria</taxon>
        <taxon>Pseudomonadati</taxon>
        <taxon>Pseudomonadota</taxon>
        <taxon>Acidithiobacillia</taxon>
        <taxon>Acidithiobacillales</taxon>
        <taxon>Acidithiobacillaceae</taxon>
        <taxon>Igneacidithiobacillus</taxon>
    </lineage>
</organism>
<evidence type="ECO:0000259" key="2">
    <source>
        <dbReference type="Pfam" id="PF05506"/>
    </source>
</evidence>
<keyword evidence="4" id="KW-1185">Reference proteome</keyword>
<name>A0AAE2YQP3_9PROT</name>
<evidence type="ECO:0000313" key="3">
    <source>
        <dbReference type="EMBL" id="MBU2788470.1"/>
    </source>
</evidence>
<evidence type="ECO:0000256" key="1">
    <source>
        <dbReference type="ARBA" id="ARBA00022801"/>
    </source>
</evidence>
<dbReference type="Gene3D" id="3.40.720.10">
    <property type="entry name" value="Alkaline Phosphatase, subunit A"/>
    <property type="match status" value="2"/>
</dbReference>
<dbReference type="InterPro" id="IPR017850">
    <property type="entry name" value="Alkaline_phosphatase_core_sf"/>
</dbReference>
<proteinExistence type="predicted"/>
<feature type="domain" description="Bacterial phospholipase C C-terminal" evidence="2">
    <location>
        <begin position="507"/>
        <end position="581"/>
    </location>
</feature>
<dbReference type="InterPro" id="IPR007312">
    <property type="entry name" value="Phosphoesterase"/>
</dbReference>